<dbReference type="InterPro" id="IPR039422">
    <property type="entry name" value="MarR/SlyA-like"/>
</dbReference>
<organism evidence="2 3">
    <name type="scientific">Alcaligenes pakistanensis</name>
    <dbReference type="NCBI Taxonomy" id="1482717"/>
    <lineage>
        <taxon>Bacteria</taxon>
        <taxon>Pseudomonadati</taxon>
        <taxon>Pseudomonadota</taxon>
        <taxon>Betaproteobacteria</taxon>
        <taxon>Burkholderiales</taxon>
        <taxon>Alcaligenaceae</taxon>
        <taxon>Alcaligenes</taxon>
    </lineage>
</organism>
<name>A0A8H9M721_9BURK</name>
<dbReference type="PANTHER" id="PTHR33164">
    <property type="entry name" value="TRANSCRIPTIONAL REGULATOR, MARR FAMILY"/>
    <property type="match status" value="1"/>
</dbReference>
<dbReference type="GO" id="GO:0003700">
    <property type="term" value="F:DNA-binding transcription factor activity"/>
    <property type="evidence" value="ECO:0007669"/>
    <property type="project" value="InterPro"/>
</dbReference>
<proteinExistence type="predicted"/>
<reference evidence="3" key="1">
    <citation type="journal article" date="2019" name="Int. J. Syst. Evol. Microbiol.">
        <title>The Global Catalogue of Microorganisms (GCM) 10K type strain sequencing project: providing services to taxonomists for standard genome sequencing and annotation.</title>
        <authorList>
            <consortium name="The Broad Institute Genomics Platform"/>
            <consortium name="The Broad Institute Genome Sequencing Center for Infectious Disease"/>
            <person name="Wu L."/>
            <person name="Ma J."/>
        </authorList>
    </citation>
    <scope>NUCLEOTIDE SEQUENCE [LARGE SCALE GENOMIC DNA]</scope>
    <source>
        <strain evidence="3">KCTC 42083</strain>
    </source>
</reference>
<comment type="caution">
    <text evidence="2">The sequence shown here is derived from an EMBL/GenBank/DDBJ whole genome shotgun (WGS) entry which is preliminary data.</text>
</comment>
<dbReference type="RefSeq" id="WP_189391624.1">
    <property type="nucleotide sequence ID" value="NZ_BMZN01000002.1"/>
</dbReference>
<dbReference type="PANTHER" id="PTHR33164:SF43">
    <property type="entry name" value="HTH-TYPE TRANSCRIPTIONAL REPRESSOR YETL"/>
    <property type="match status" value="1"/>
</dbReference>
<dbReference type="Proteomes" id="UP000608923">
    <property type="component" value="Unassembled WGS sequence"/>
</dbReference>
<dbReference type="SUPFAM" id="SSF46785">
    <property type="entry name" value="Winged helix' DNA-binding domain"/>
    <property type="match status" value="1"/>
</dbReference>
<feature type="domain" description="HTH marR-type" evidence="1">
    <location>
        <begin position="24"/>
        <end position="157"/>
    </location>
</feature>
<dbReference type="Pfam" id="PF12802">
    <property type="entry name" value="MarR_2"/>
    <property type="match status" value="1"/>
</dbReference>
<evidence type="ECO:0000259" key="1">
    <source>
        <dbReference type="PROSITE" id="PS50995"/>
    </source>
</evidence>
<dbReference type="GO" id="GO:0006950">
    <property type="term" value="P:response to stress"/>
    <property type="evidence" value="ECO:0007669"/>
    <property type="project" value="TreeGrafter"/>
</dbReference>
<keyword evidence="3" id="KW-1185">Reference proteome</keyword>
<dbReference type="InterPro" id="IPR036388">
    <property type="entry name" value="WH-like_DNA-bd_sf"/>
</dbReference>
<dbReference type="AlphaFoldDB" id="A0A8H9M721"/>
<evidence type="ECO:0000313" key="3">
    <source>
        <dbReference type="Proteomes" id="UP000608923"/>
    </source>
</evidence>
<dbReference type="PROSITE" id="PS50995">
    <property type="entry name" value="HTH_MARR_2"/>
    <property type="match status" value="1"/>
</dbReference>
<dbReference type="Gene3D" id="1.10.10.10">
    <property type="entry name" value="Winged helix-like DNA-binding domain superfamily/Winged helix DNA-binding domain"/>
    <property type="match status" value="1"/>
</dbReference>
<dbReference type="PRINTS" id="PR00598">
    <property type="entry name" value="HTHMARR"/>
</dbReference>
<gene>
    <name evidence="2" type="ORF">GCM10010096_11850</name>
</gene>
<sequence>MARTPKPSSALASTAGNAPAPTLPAMMMFQLYRAWSAGNPIFTRLCEGRFNITRREWRILAIACMHSALTGAALAQAVGLDGARCSRAVSSLCEKGLLKRTRDTRDTRVIHVSVTELGLQRYEAMMPIVVSLNAEIFQDLNSAEMVALSSMLERITSRADAMLESNVVKERARRNR</sequence>
<accession>A0A8H9M721</accession>
<dbReference type="EMBL" id="BMZN01000002">
    <property type="protein sequence ID" value="GHC42628.1"/>
    <property type="molecule type" value="Genomic_DNA"/>
</dbReference>
<dbReference type="InterPro" id="IPR000835">
    <property type="entry name" value="HTH_MarR-typ"/>
</dbReference>
<dbReference type="SMART" id="SM00347">
    <property type="entry name" value="HTH_MARR"/>
    <property type="match status" value="1"/>
</dbReference>
<protein>
    <submittedName>
        <fullName evidence="2">Transcriptional regulator</fullName>
    </submittedName>
</protein>
<evidence type="ECO:0000313" key="2">
    <source>
        <dbReference type="EMBL" id="GHC42628.1"/>
    </source>
</evidence>
<dbReference type="InterPro" id="IPR036390">
    <property type="entry name" value="WH_DNA-bd_sf"/>
</dbReference>